<dbReference type="RefSeq" id="WP_125411613.1">
    <property type="nucleotide sequence ID" value="NZ_JAHZPO010000032.1"/>
</dbReference>
<proteinExistence type="predicted"/>
<dbReference type="Proteomes" id="UP000280535">
    <property type="component" value="Unassembled WGS sequence"/>
</dbReference>
<evidence type="ECO:0000313" key="1">
    <source>
        <dbReference type="EMBL" id="RSI95997.1"/>
    </source>
</evidence>
<reference evidence="1 2" key="1">
    <citation type="submission" date="2018-11" db="EMBL/GenBank/DDBJ databases">
        <title>Species Designations Belie Phenotypic and Genotypic Heterogeneity in Oral Streptococci.</title>
        <authorList>
            <person name="Velsko I."/>
        </authorList>
    </citation>
    <scope>NUCLEOTIDE SEQUENCE [LARGE SCALE GENOMIC DNA]</scope>
    <source>
        <strain evidence="1 2">BCC49</strain>
    </source>
</reference>
<dbReference type="AlphaFoldDB" id="A0A428DLW2"/>
<accession>A0A428DLW2</accession>
<protein>
    <submittedName>
        <fullName evidence="1">Uncharacterized protein</fullName>
    </submittedName>
</protein>
<gene>
    <name evidence="1" type="ORF">D8843_08755</name>
</gene>
<name>A0A428DLW2_STRMT</name>
<organism evidence="1 2">
    <name type="scientific">Streptococcus mitis</name>
    <dbReference type="NCBI Taxonomy" id="28037"/>
    <lineage>
        <taxon>Bacteria</taxon>
        <taxon>Bacillati</taxon>
        <taxon>Bacillota</taxon>
        <taxon>Bacilli</taxon>
        <taxon>Lactobacillales</taxon>
        <taxon>Streptococcaceae</taxon>
        <taxon>Streptococcus</taxon>
        <taxon>Streptococcus mitis group</taxon>
    </lineage>
</organism>
<dbReference type="EMBL" id="RJOA01000022">
    <property type="protein sequence ID" value="RSI95997.1"/>
    <property type="molecule type" value="Genomic_DNA"/>
</dbReference>
<comment type="caution">
    <text evidence="1">The sequence shown here is derived from an EMBL/GenBank/DDBJ whole genome shotgun (WGS) entry which is preliminary data.</text>
</comment>
<sequence length="77" mass="9188">MKNELAYFETDFQWLNNESEVDSFHGDYFSAETLSMSLDDLKEMVRGKYLAWTFEEKEYSHVLYLDDDAKEFLKGLL</sequence>
<evidence type="ECO:0000313" key="2">
    <source>
        <dbReference type="Proteomes" id="UP000280535"/>
    </source>
</evidence>